<keyword evidence="7" id="KW-1185">Reference proteome</keyword>
<dbReference type="HOGENOM" id="CLU_601971_0_0_1"/>
<dbReference type="SMART" id="SM00028">
    <property type="entry name" value="TPR"/>
    <property type="match status" value="5"/>
</dbReference>
<evidence type="ECO:0000256" key="2">
    <source>
        <dbReference type="ARBA" id="ARBA00022490"/>
    </source>
</evidence>
<comment type="subcellular location">
    <subcellularLocation>
        <location evidence="1">Cytoplasm</location>
    </subcellularLocation>
</comment>
<dbReference type="GeneID" id="5033989"/>
<dbReference type="PANTHER" id="PTHR46630:SF1">
    <property type="entry name" value="TETRATRICOPEPTIDE REPEAT PROTEIN 29"/>
    <property type="match status" value="1"/>
</dbReference>
<keyword evidence="3" id="KW-0677">Repeat</keyword>
<evidence type="ECO:0000256" key="3">
    <source>
        <dbReference type="ARBA" id="ARBA00022737"/>
    </source>
</evidence>
<dbReference type="GO" id="GO:0005929">
    <property type="term" value="C:cilium"/>
    <property type="evidence" value="ECO:0000318"/>
    <property type="project" value="GO_Central"/>
</dbReference>
<dbReference type="SUPFAM" id="SSF48452">
    <property type="entry name" value="TPR-like"/>
    <property type="match status" value="2"/>
</dbReference>
<dbReference type="InterPro" id="IPR019734">
    <property type="entry name" value="TPR_rpt"/>
</dbReference>
<keyword evidence="2" id="KW-0963">Cytoplasm</keyword>
<dbReference type="EMBL" id="CT868374">
    <property type="protein sequence ID" value="CAK80807.1"/>
    <property type="molecule type" value="Genomic_DNA"/>
</dbReference>
<gene>
    <name evidence="6" type="ORF">GSPATT00015686001</name>
</gene>
<dbReference type="InterPro" id="IPR011990">
    <property type="entry name" value="TPR-like_helical_dom_sf"/>
</dbReference>
<proteinExistence type="predicted"/>
<dbReference type="KEGG" id="ptm:GSPATT00015686001"/>
<evidence type="ECO:0000256" key="4">
    <source>
        <dbReference type="ARBA" id="ARBA00022803"/>
    </source>
</evidence>
<dbReference type="STRING" id="5888.A0DCP0"/>
<dbReference type="PANTHER" id="PTHR46630">
    <property type="entry name" value="TETRATRICOPEPTIDE REPEAT PROTEIN 29"/>
    <property type="match status" value="1"/>
</dbReference>
<evidence type="ECO:0000313" key="6">
    <source>
        <dbReference type="EMBL" id="CAK80807.1"/>
    </source>
</evidence>
<dbReference type="RefSeq" id="XP_001448204.1">
    <property type="nucleotide sequence ID" value="XM_001448167.1"/>
</dbReference>
<dbReference type="InParanoid" id="A0DCP0"/>
<reference evidence="6 7" key="1">
    <citation type="journal article" date="2006" name="Nature">
        <title>Global trends of whole-genome duplications revealed by the ciliate Paramecium tetraurelia.</title>
        <authorList>
            <consortium name="Genoscope"/>
            <person name="Aury J.-M."/>
            <person name="Jaillon O."/>
            <person name="Duret L."/>
            <person name="Noel B."/>
            <person name="Jubin C."/>
            <person name="Porcel B.M."/>
            <person name="Segurens B."/>
            <person name="Daubin V."/>
            <person name="Anthouard V."/>
            <person name="Aiach N."/>
            <person name="Arnaiz O."/>
            <person name="Billaut A."/>
            <person name="Beisson J."/>
            <person name="Blanc I."/>
            <person name="Bouhouche K."/>
            <person name="Camara F."/>
            <person name="Duharcourt S."/>
            <person name="Guigo R."/>
            <person name="Gogendeau D."/>
            <person name="Katinka M."/>
            <person name="Keller A.-M."/>
            <person name="Kissmehl R."/>
            <person name="Klotz C."/>
            <person name="Koll F."/>
            <person name="Le Moue A."/>
            <person name="Lepere C."/>
            <person name="Malinsky S."/>
            <person name="Nowacki M."/>
            <person name="Nowak J.K."/>
            <person name="Plattner H."/>
            <person name="Poulain J."/>
            <person name="Ruiz F."/>
            <person name="Serrano V."/>
            <person name="Zagulski M."/>
            <person name="Dessen P."/>
            <person name="Betermier M."/>
            <person name="Weissenbach J."/>
            <person name="Scarpelli C."/>
            <person name="Schachter V."/>
            <person name="Sperling L."/>
            <person name="Meyer E."/>
            <person name="Cohen J."/>
            <person name="Wincker P."/>
        </authorList>
    </citation>
    <scope>NUCLEOTIDE SEQUENCE [LARGE SCALE GENOMIC DNA]</scope>
    <source>
        <strain evidence="6 7">Stock d4-2</strain>
    </source>
</reference>
<evidence type="ECO:0000256" key="1">
    <source>
        <dbReference type="ARBA" id="ARBA00004496"/>
    </source>
</evidence>
<dbReference type="Proteomes" id="UP000000600">
    <property type="component" value="Unassembled WGS sequence"/>
</dbReference>
<dbReference type="GO" id="GO:0005737">
    <property type="term" value="C:cytoplasm"/>
    <property type="evidence" value="ECO:0007669"/>
    <property type="project" value="UniProtKB-SubCell"/>
</dbReference>
<evidence type="ECO:0000313" key="7">
    <source>
        <dbReference type="Proteomes" id="UP000000600"/>
    </source>
</evidence>
<dbReference type="eggNOG" id="ENOG502R22Q">
    <property type="taxonomic scope" value="Eukaryota"/>
</dbReference>
<dbReference type="GO" id="GO:0003341">
    <property type="term" value="P:cilium movement"/>
    <property type="evidence" value="ECO:0000318"/>
    <property type="project" value="GO_Central"/>
</dbReference>
<dbReference type="Gene3D" id="1.25.40.10">
    <property type="entry name" value="Tetratricopeptide repeat domain"/>
    <property type="match status" value="1"/>
</dbReference>
<dbReference type="InterPro" id="IPR051476">
    <property type="entry name" value="Bac_ResReg_Asp_Phosphatase"/>
</dbReference>
<dbReference type="OrthoDB" id="626167at2759"/>
<accession>A0DCP0</accession>
<sequence length="455" mass="53443">MQQKEKKFEPIKMPIKAKGLADAQVQKQITTDKHPQKKIQKIISNNKILNRKREQNFRVKQTRNPLLQKYYVNQIFIPQENGYVQSYADFFYVTNETVPKLFYQPSGISLEEHFSNHRIHQKYINQDEEFLLDLKKRLQNAEENAKYQYPDKTQALNEYLNLAEFFFTEYQDYIVAAYFYKRVIQISRQYTEAKAEGKGKLGYAKCHYQVGLIDQAIQILEESMKQCEQLQNLDSVVEQMSTELIKIYNRMAQEYEKGDNDQIAQSLKYYDKCREAAQKAGDLESEGVICNKIGGLYFKMQNIQKSIQYHHKFLEIVKQLHKEDSKQKEMEAHSSLAQCYLKKGDVDEAQKHLESYYALAKDQKLYNSQSDAALHLAKLYQSKGNTAKSLEYFQQHFDCAKSEKPEQKSRKLIDRARVTYGIAKANAFMDNYIKLVANSDKNLKALLDWKSKRDK</sequence>
<keyword evidence="4" id="KW-0802">TPR repeat</keyword>
<dbReference type="OMA" id="THAQGHH"/>
<dbReference type="Pfam" id="PF13424">
    <property type="entry name" value="TPR_12"/>
    <property type="match status" value="1"/>
</dbReference>
<evidence type="ECO:0000256" key="5">
    <source>
        <dbReference type="ARBA" id="ARBA00040665"/>
    </source>
</evidence>
<name>A0DCP0_PARTE</name>
<protein>
    <recommendedName>
        <fullName evidence="5">Tetratricopeptide repeat protein 29</fullName>
    </recommendedName>
</protein>
<dbReference type="AlphaFoldDB" id="A0DCP0"/>
<organism evidence="6 7">
    <name type="scientific">Paramecium tetraurelia</name>
    <dbReference type="NCBI Taxonomy" id="5888"/>
    <lineage>
        <taxon>Eukaryota</taxon>
        <taxon>Sar</taxon>
        <taxon>Alveolata</taxon>
        <taxon>Ciliophora</taxon>
        <taxon>Intramacronucleata</taxon>
        <taxon>Oligohymenophorea</taxon>
        <taxon>Peniculida</taxon>
        <taxon>Parameciidae</taxon>
        <taxon>Paramecium</taxon>
    </lineage>
</organism>